<proteinExistence type="predicted"/>
<keyword evidence="8 11" id="KW-1133">Transmembrane helix</keyword>
<dbReference type="PANTHER" id="PTHR43221">
    <property type="entry name" value="PROTEASE HTPX"/>
    <property type="match status" value="1"/>
</dbReference>
<dbReference type="CDD" id="cd07328">
    <property type="entry name" value="M48_Ste24p_like"/>
    <property type="match status" value="1"/>
</dbReference>
<dbReference type="PANTHER" id="PTHR43221:SF2">
    <property type="entry name" value="PROTEASE HTPX HOMOLOG"/>
    <property type="match status" value="1"/>
</dbReference>
<keyword evidence="5" id="KW-0479">Metal-binding</keyword>
<keyword evidence="6" id="KW-0378">Hydrolase</keyword>
<keyword evidence="14" id="KW-1185">Reference proteome</keyword>
<evidence type="ECO:0000259" key="12">
    <source>
        <dbReference type="Pfam" id="PF01435"/>
    </source>
</evidence>
<evidence type="ECO:0000256" key="2">
    <source>
        <dbReference type="ARBA" id="ARBA00022475"/>
    </source>
</evidence>
<evidence type="ECO:0000256" key="3">
    <source>
        <dbReference type="ARBA" id="ARBA00022670"/>
    </source>
</evidence>
<keyword evidence="4 11" id="KW-0812">Transmembrane</keyword>
<protein>
    <submittedName>
        <fullName evidence="13">M48 family metallopeptidase</fullName>
    </submittedName>
</protein>
<keyword evidence="9" id="KW-0482">Metalloprotease</keyword>
<feature type="transmembrane region" description="Helical" evidence="11">
    <location>
        <begin position="30"/>
        <end position="57"/>
    </location>
</feature>
<evidence type="ECO:0000256" key="11">
    <source>
        <dbReference type="SAM" id="Phobius"/>
    </source>
</evidence>
<keyword evidence="7" id="KW-0862">Zinc</keyword>
<comment type="caution">
    <text evidence="13">The sequence shown here is derived from an EMBL/GenBank/DDBJ whole genome shotgun (WGS) entry which is preliminary data.</text>
</comment>
<keyword evidence="10 11" id="KW-0472">Membrane</keyword>
<keyword evidence="3" id="KW-0645">Protease</keyword>
<dbReference type="Pfam" id="PF01435">
    <property type="entry name" value="Peptidase_M48"/>
    <property type="match status" value="1"/>
</dbReference>
<keyword evidence="2" id="KW-1003">Cell membrane</keyword>
<dbReference type="Gene3D" id="3.30.2010.10">
    <property type="entry name" value="Metalloproteases ('zincins'), catalytic domain"/>
    <property type="match status" value="1"/>
</dbReference>
<dbReference type="InterPro" id="IPR001915">
    <property type="entry name" value="Peptidase_M48"/>
</dbReference>
<dbReference type="Proteomes" id="UP001595885">
    <property type="component" value="Unassembled WGS sequence"/>
</dbReference>
<feature type="transmembrane region" description="Helical" evidence="11">
    <location>
        <begin position="228"/>
        <end position="251"/>
    </location>
</feature>
<gene>
    <name evidence="13" type="ORF">ACFO3U_00980</name>
</gene>
<evidence type="ECO:0000313" key="14">
    <source>
        <dbReference type="Proteomes" id="UP001595885"/>
    </source>
</evidence>
<evidence type="ECO:0000256" key="9">
    <source>
        <dbReference type="ARBA" id="ARBA00023049"/>
    </source>
</evidence>
<evidence type="ECO:0000256" key="7">
    <source>
        <dbReference type="ARBA" id="ARBA00022833"/>
    </source>
</evidence>
<reference evidence="14" key="1">
    <citation type="journal article" date="2019" name="Int. J. Syst. Evol. Microbiol.">
        <title>The Global Catalogue of Microorganisms (GCM) 10K type strain sequencing project: providing services to taxonomists for standard genome sequencing and annotation.</title>
        <authorList>
            <consortium name="The Broad Institute Genomics Platform"/>
            <consortium name="The Broad Institute Genome Sequencing Center for Infectious Disease"/>
            <person name="Wu L."/>
            <person name="Ma J."/>
        </authorList>
    </citation>
    <scope>NUCLEOTIDE SEQUENCE [LARGE SCALE GENOMIC DNA]</scope>
    <source>
        <strain evidence="14">CCUG 50349</strain>
    </source>
</reference>
<comment type="cofactor">
    <cofactor evidence="1">
        <name>Zn(2+)</name>
        <dbReference type="ChEBI" id="CHEBI:29105"/>
    </cofactor>
</comment>
<evidence type="ECO:0000256" key="10">
    <source>
        <dbReference type="ARBA" id="ARBA00023136"/>
    </source>
</evidence>
<evidence type="ECO:0000313" key="13">
    <source>
        <dbReference type="EMBL" id="MFC4738560.1"/>
    </source>
</evidence>
<organism evidence="13 14">
    <name type="scientific">Flavobacterium ponti</name>
    <dbReference type="NCBI Taxonomy" id="665133"/>
    <lineage>
        <taxon>Bacteria</taxon>
        <taxon>Pseudomonadati</taxon>
        <taxon>Bacteroidota</taxon>
        <taxon>Flavobacteriia</taxon>
        <taxon>Flavobacteriales</taxon>
        <taxon>Flavobacteriaceae</taxon>
        <taxon>Flavobacterium</taxon>
    </lineage>
</organism>
<dbReference type="EMBL" id="JBHSGW010000001">
    <property type="protein sequence ID" value="MFC4738560.1"/>
    <property type="molecule type" value="Genomic_DNA"/>
</dbReference>
<feature type="domain" description="Peptidase M48" evidence="12">
    <location>
        <begin position="119"/>
        <end position="371"/>
    </location>
</feature>
<evidence type="ECO:0000256" key="1">
    <source>
        <dbReference type="ARBA" id="ARBA00001947"/>
    </source>
</evidence>
<dbReference type="RefSeq" id="WP_379737558.1">
    <property type="nucleotide sequence ID" value="NZ_JBHSGW010000001.1"/>
</dbReference>
<evidence type="ECO:0000256" key="4">
    <source>
        <dbReference type="ARBA" id="ARBA00022692"/>
    </source>
</evidence>
<feature type="transmembrane region" description="Helical" evidence="11">
    <location>
        <begin position="69"/>
        <end position="91"/>
    </location>
</feature>
<evidence type="ECO:0000256" key="8">
    <source>
        <dbReference type="ARBA" id="ARBA00022989"/>
    </source>
</evidence>
<dbReference type="InterPro" id="IPR050083">
    <property type="entry name" value="HtpX_protease"/>
</dbReference>
<accession>A0ABV9P1L4</accession>
<sequence>MNAAILVPTPNEVPKSLTKLSNSYILQSSLAVFSILMFFLLYVLLIIGLGYLVYFAFIYEIENYNKFTILGKLGAIAGSVMLLLFTLKFILKLKNPKPENRIKLSKSKYPELFLFIDTICKETGAPKPKSIYVDPDVNAYVAYTNVWMSLFLPTRKDLTIGLGLVSTLNLSEFKAVMAHEFGHFAQKSMKIGSYIHSANTIIHDMIFTRDSYDEMLDKWRNSDIRLSFAAWIITPIIWLIRQVLRLFYIFLNIMHSALSREMEFNADKVAVKTVGSEAIVSGLWKLEFGFEKWSTIVNNAYHASKKSIFSKNLYAHKNALLEKTKVEIDTKFNQLPLDALGNRNFFSQSENSKVSMYASHPPNDLREKSAKNPFISCVIDKRSPWILFNNSEDLQEEMTQLIYKLYLGKAPENPTDFLTFEKFIEAENKNNKLFEELENTFENRFVNMPKKEFFLELDSEIEFPKKRYETLLLEIKELMKPVKEIETLMIKVQEMASGVSKNKTIDYKNVAYNKKNLQTVFDILLADREFLFNNGFKDWDEKYLKLFYYLSKKNGKNTELLKLYNQQWRIIELYQTIINTKNKIISEINDLQRLGEVSQEMVDNLSNEIKSYVRFINEKINSLDSLNFVPLPNIESIVELKEAIAEKGQIENQLGRIFENGKFEKIIFEIDTAIANCNRVENKNLEEILKIHQELIN</sequence>
<evidence type="ECO:0000256" key="6">
    <source>
        <dbReference type="ARBA" id="ARBA00022801"/>
    </source>
</evidence>
<evidence type="ECO:0000256" key="5">
    <source>
        <dbReference type="ARBA" id="ARBA00022723"/>
    </source>
</evidence>
<name>A0ABV9P1L4_9FLAO</name>